<dbReference type="SUPFAM" id="SSF50494">
    <property type="entry name" value="Trypsin-like serine proteases"/>
    <property type="match status" value="1"/>
</dbReference>
<proteinExistence type="predicted"/>
<comment type="caution">
    <text evidence="1">The sequence shown here is derived from an EMBL/GenBank/DDBJ whole genome shotgun (WGS) entry which is preliminary data.</text>
</comment>
<gene>
    <name evidence="1" type="ORF">C4532_10880</name>
</gene>
<dbReference type="Proteomes" id="UP000285961">
    <property type="component" value="Unassembled WGS sequence"/>
</dbReference>
<dbReference type="Gene3D" id="2.40.10.120">
    <property type="match status" value="1"/>
</dbReference>
<evidence type="ECO:0000313" key="1">
    <source>
        <dbReference type="EMBL" id="RJP69536.1"/>
    </source>
</evidence>
<reference evidence="1 2" key="1">
    <citation type="journal article" date="2017" name="ISME J.">
        <title>Energy and carbon metabolisms in a deep terrestrial subsurface fluid microbial community.</title>
        <authorList>
            <person name="Momper L."/>
            <person name="Jungbluth S.P."/>
            <person name="Lee M.D."/>
            <person name="Amend J.P."/>
        </authorList>
    </citation>
    <scope>NUCLEOTIDE SEQUENCE [LARGE SCALE GENOMIC DNA]</scope>
    <source>
        <strain evidence="1">SURF_17</strain>
    </source>
</reference>
<protein>
    <submittedName>
        <fullName evidence="1">Serine protease</fullName>
    </submittedName>
</protein>
<dbReference type="GO" id="GO:0008233">
    <property type="term" value="F:peptidase activity"/>
    <property type="evidence" value="ECO:0007669"/>
    <property type="project" value="UniProtKB-KW"/>
</dbReference>
<dbReference type="InterPro" id="IPR009003">
    <property type="entry name" value="Peptidase_S1_PA"/>
</dbReference>
<sequence>MGERNREMRTLLISPILLAVGLLFFSKPIVAEEESLYSQLNKAVIRLEHSEQILLEGADNVYGLGTAFFVHSAGQLFVVTAGHIPKDAMKNHYDMHARVQVKNEKTGNNEVISLKLPTSRWLHHPQEDVDVAAMRLGKIVERKPTAFRYEPQTSHESSENQLPYVDTEPPTSILVFGFPLDLGFKLSEQRPLGRLGIVAMQTGKKFLKIDDKFTDERAYLIDARIFPGNSGSPIINHSRPLLDPGIELLGIVIATNSALDFAVAEPTSRIRETLDAAKNQDIRGFDCWYHLDPISQ</sequence>
<dbReference type="AlphaFoldDB" id="A0A419EXC3"/>
<keyword evidence="1" id="KW-0645">Protease</keyword>
<keyword evidence="1" id="KW-0378">Hydrolase</keyword>
<accession>A0A419EXC3</accession>
<organism evidence="1 2">
    <name type="scientific">Candidatus Abyssobacteria bacterium SURF_17</name>
    <dbReference type="NCBI Taxonomy" id="2093361"/>
    <lineage>
        <taxon>Bacteria</taxon>
        <taxon>Pseudomonadati</taxon>
        <taxon>Candidatus Hydrogenedentota</taxon>
        <taxon>Candidatus Abyssobacteria</taxon>
    </lineage>
</organism>
<dbReference type="Pfam" id="PF13365">
    <property type="entry name" value="Trypsin_2"/>
    <property type="match status" value="1"/>
</dbReference>
<name>A0A419EXC3_9BACT</name>
<dbReference type="EMBL" id="QZKI01000081">
    <property type="protein sequence ID" value="RJP69536.1"/>
    <property type="molecule type" value="Genomic_DNA"/>
</dbReference>
<dbReference type="GO" id="GO:0006508">
    <property type="term" value="P:proteolysis"/>
    <property type="evidence" value="ECO:0007669"/>
    <property type="project" value="UniProtKB-KW"/>
</dbReference>
<evidence type="ECO:0000313" key="2">
    <source>
        <dbReference type="Proteomes" id="UP000285961"/>
    </source>
</evidence>